<dbReference type="GO" id="GO:0016020">
    <property type="term" value="C:membrane"/>
    <property type="evidence" value="ECO:0007669"/>
    <property type="project" value="InterPro"/>
</dbReference>
<dbReference type="SUPFAM" id="SSF55073">
    <property type="entry name" value="Nucleotide cyclase"/>
    <property type="match status" value="1"/>
</dbReference>
<dbReference type="PANTHER" id="PTHR33121:SF79">
    <property type="entry name" value="CYCLIC DI-GMP PHOSPHODIESTERASE PDED-RELATED"/>
    <property type="match status" value="1"/>
</dbReference>
<proteinExistence type="predicted"/>
<keyword evidence="1" id="KW-1133">Transmembrane helix</keyword>
<feature type="domain" description="EAL" evidence="2">
    <location>
        <begin position="407"/>
        <end position="647"/>
    </location>
</feature>
<dbReference type="InterPro" id="IPR043128">
    <property type="entry name" value="Rev_trsase/Diguanyl_cyclase"/>
</dbReference>
<feature type="domain" description="GGDEF" evidence="4">
    <location>
        <begin position="264"/>
        <end position="407"/>
    </location>
</feature>
<dbReference type="Proteomes" id="UP000507962">
    <property type="component" value="Unassembled WGS sequence"/>
</dbReference>
<reference evidence="5 6" key="1">
    <citation type="submission" date="2019-03" db="EMBL/GenBank/DDBJ databases">
        <authorList>
            <person name="Nijsse B."/>
        </authorList>
    </citation>
    <scope>NUCLEOTIDE SEQUENCE [LARGE SCALE GENOMIC DNA]</scope>
    <source>
        <strain evidence="5">Desulfoluna butyratoxydans MSL71</strain>
    </source>
</reference>
<dbReference type="RefSeq" id="WP_180141370.1">
    <property type="nucleotide sequence ID" value="NZ_CAADHO010000004.1"/>
</dbReference>
<dbReference type="SMART" id="SM00052">
    <property type="entry name" value="EAL"/>
    <property type="match status" value="1"/>
</dbReference>
<accession>A0A4U8YUX0</accession>
<dbReference type="Pfam" id="PF00990">
    <property type="entry name" value="GGDEF"/>
    <property type="match status" value="1"/>
</dbReference>
<dbReference type="SMART" id="SM00267">
    <property type="entry name" value="GGDEF"/>
    <property type="match status" value="1"/>
</dbReference>
<dbReference type="PROSITE" id="PS50885">
    <property type="entry name" value="HAMP"/>
    <property type="match status" value="1"/>
</dbReference>
<evidence type="ECO:0000256" key="1">
    <source>
        <dbReference type="SAM" id="Phobius"/>
    </source>
</evidence>
<dbReference type="Pfam" id="PF16448">
    <property type="entry name" value="LapD_MoxY_N"/>
    <property type="match status" value="1"/>
</dbReference>
<dbReference type="PROSITE" id="PS50883">
    <property type="entry name" value="EAL"/>
    <property type="match status" value="1"/>
</dbReference>
<keyword evidence="1" id="KW-0812">Transmembrane</keyword>
<dbReference type="InterPro" id="IPR042461">
    <property type="entry name" value="LapD_MoxY_peri_C"/>
</dbReference>
<name>A0A4U8YUX0_9BACT</name>
<dbReference type="Pfam" id="PF00563">
    <property type="entry name" value="EAL"/>
    <property type="match status" value="1"/>
</dbReference>
<evidence type="ECO:0000313" key="6">
    <source>
        <dbReference type="Proteomes" id="UP000507962"/>
    </source>
</evidence>
<dbReference type="SUPFAM" id="SSF141868">
    <property type="entry name" value="EAL domain-like"/>
    <property type="match status" value="1"/>
</dbReference>
<dbReference type="Gene3D" id="3.30.70.270">
    <property type="match status" value="1"/>
</dbReference>
<dbReference type="Gene3D" id="3.20.20.450">
    <property type="entry name" value="EAL domain"/>
    <property type="match status" value="1"/>
</dbReference>
<dbReference type="GO" id="GO:0007165">
    <property type="term" value="P:signal transduction"/>
    <property type="evidence" value="ECO:0007669"/>
    <property type="project" value="InterPro"/>
</dbReference>
<dbReference type="PROSITE" id="PS50887">
    <property type="entry name" value="GGDEF"/>
    <property type="match status" value="1"/>
</dbReference>
<dbReference type="InterPro" id="IPR001633">
    <property type="entry name" value="EAL_dom"/>
</dbReference>
<organism evidence="5 6">
    <name type="scientific">Desulfoluna butyratoxydans</name>
    <dbReference type="NCBI Taxonomy" id="231438"/>
    <lineage>
        <taxon>Bacteria</taxon>
        <taxon>Pseudomonadati</taxon>
        <taxon>Thermodesulfobacteriota</taxon>
        <taxon>Desulfobacteria</taxon>
        <taxon>Desulfobacterales</taxon>
        <taxon>Desulfolunaceae</taxon>
        <taxon>Desulfoluna</taxon>
    </lineage>
</organism>
<dbReference type="InterPro" id="IPR050706">
    <property type="entry name" value="Cyclic-di-GMP_PDE-like"/>
</dbReference>
<dbReference type="GO" id="GO:0071111">
    <property type="term" value="F:cyclic-guanylate-specific phosphodiesterase activity"/>
    <property type="evidence" value="ECO:0007669"/>
    <property type="project" value="InterPro"/>
</dbReference>
<dbReference type="InterPro" id="IPR003660">
    <property type="entry name" value="HAMP_dom"/>
</dbReference>
<evidence type="ECO:0000259" key="4">
    <source>
        <dbReference type="PROSITE" id="PS50887"/>
    </source>
</evidence>
<feature type="domain" description="HAMP" evidence="3">
    <location>
        <begin position="170"/>
        <end position="222"/>
    </location>
</feature>
<evidence type="ECO:0000259" key="2">
    <source>
        <dbReference type="PROSITE" id="PS50883"/>
    </source>
</evidence>
<dbReference type="EMBL" id="CAADHO010000004">
    <property type="protein sequence ID" value="VFQ45163.1"/>
    <property type="molecule type" value="Genomic_DNA"/>
</dbReference>
<dbReference type="InterPro" id="IPR029787">
    <property type="entry name" value="Nucleotide_cyclase"/>
</dbReference>
<dbReference type="Gene3D" id="6.10.340.10">
    <property type="match status" value="1"/>
</dbReference>
<dbReference type="InterPro" id="IPR035919">
    <property type="entry name" value="EAL_sf"/>
</dbReference>
<gene>
    <name evidence="5" type="ORF">MSL71_28200</name>
</gene>
<sequence>MSLFKQIQVLITVVLVVMLSIVMKINFDRARDFTGMQLYTGAKNTANVLALSLSSAPADAGFTKSAVNAMFDGGYYERIELVRSNGVPVYERHEAVRVEGVPELFIRMVTLDPPVAEARVMNGWSVFGTLKVKGHPGHAYLRLWDTFKQLCLTFVLVGGAALFVCWVILRYLMRSLTDIRRQAEAISNHEFIINSNLPGTPELKEVVLAMNTMVEKVKAIFDRQLQTIRDYQALHFKDPDTGVYNRSYFVKQLGHFLESDSGGSVGAVMILSLDGMERLGLSGGHPVMHHFYSGLVEMMKTEAAKVPEHVVARLSHQEFGVALPGCLREDALAVSDAIIKGAHALTTGHPTFKGEVTVSGGLAAYGAEERVGSILSKVDYALSVSKSGAPWMVKTYSGRSAPCLSGKYEWKRMIEDAFDSGRFPVDAQAVVSADGELHREVYVSMVDGDGVLHKAGEFMPMIITLGYAARLDRVVLDAVAEQIARDRHGVFAVNLTREFCRDRESFLWLRQFLSAQRPVRHRVVFELQEATLLSSPEICMDLAGLFRGMGYGFGLDQCTMQDATLTLLKDLKPDYMKVDADYLDDPEQGGVSDVALNALATIADSLGIRLVASKIESEDQREMLERRNIRFFQGRAIAEVEPLGNPS</sequence>
<dbReference type="InterPro" id="IPR032244">
    <property type="entry name" value="LapD_MoxY_N"/>
</dbReference>
<protein>
    <submittedName>
        <fullName evidence="5">Nucleotide cyclase</fullName>
    </submittedName>
</protein>
<keyword evidence="6" id="KW-1185">Reference proteome</keyword>
<feature type="transmembrane region" description="Helical" evidence="1">
    <location>
        <begin position="150"/>
        <end position="173"/>
    </location>
</feature>
<dbReference type="Gene3D" id="6.20.270.20">
    <property type="entry name" value="LapD/MoxY periplasmic domain"/>
    <property type="match status" value="1"/>
</dbReference>
<keyword evidence="1" id="KW-0472">Membrane</keyword>
<evidence type="ECO:0000259" key="3">
    <source>
        <dbReference type="PROSITE" id="PS50885"/>
    </source>
</evidence>
<dbReference type="Gene3D" id="3.30.110.200">
    <property type="match status" value="1"/>
</dbReference>
<feature type="transmembrane region" description="Helical" evidence="1">
    <location>
        <begin position="6"/>
        <end position="27"/>
    </location>
</feature>
<dbReference type="CDD" id="cd01948">
    <property type="entry name" value="EAL"/>
    <property type="match status" value="1"/>
</dbReference>
<dbReference type="InterPro" id="IPR000160">
    <property type="entry name" value="GGDEF_dom"/>
</dbReference>
<evidence type="ECO:0000313" key="5">
    <source>
        <dbReference type="EMBL" id="VFQ45163.1"/>
    </source>
</evidence>
<dbReference type="AlphaFoldDB" id="A0A4U8YUX0"/>
<dbReference type="PANTHER" id="PTHR33121">
    <property type="entry name" value="CYCLIC DI-GMP PHOSPHODIESTERASE PDEF"/>
    <property type="match status" value="1"/>
</dbReference>